<evidence type="ECO:0000256" key="3">
    <source>
        <dbReference type="SAM" id="MobiDB-lite"/>
    </source>
</evidence>
<dbReference type="Pfam" id="PF00440">
    <property type="entry name" value="TetR_N"/>
    <property type="match status" value="1"/>
</dbReference>
<gene>
    <name evidence="5" type="ORF">LX12_001242</name>
</gene>
<comment type="caution">
    <text evidence="5">The sequence shown here is derived from an EMBL/GenBank/DDBJ whole genome shotgun (WGS) entry which is preliminary data.</text>
</comment>
<name>A0ABT1GYJ9_9NOCA</name>
<dbReference type="InterPro" id="IPR001647">
    <property type="entry name" value="HTH_TetR"/>
</dbReference>
<evidence type="ECO:0000313" key="6">
    <source>
        <dbReference type="Proteomes" id="UP001205740"/>
    </source>
</evidence>
<dbReference type="InterPro" id="IPR009057">
    <property type="entry name" value="Homeodomain-like_sf"/>
</dbReference>
<evidence type="ECO:0000259" key="4">
    <source>
        <dbReference type="PROSITE" id="PS50977"/>
    </source>
</evidence>
<evidence type="ECO:0000256" key="2">
    <source>
        <dbReference type="PROSITE-ProRule" id="PRU00335"/>
    </source>
</evidence>
<keyword evidence="1 2" id="KW-0238">DNA-binding</keyword>
<dbReference type="PROSITE" id="PS50977">
    <property type="entry name" value="HTH_TETR_2"/>
    <property type="match status" value="1"/>
</dbReference>
<accession>A0ABT1GYJ9</accession>
<reference evidence="5 6" key="1">
    <citation type="submission" date="2022-06" db="EMBL/GenBank/DDBJ databases">
        <title>Genomic Encyclopedia of Archaeal and Bacterial Type Strains, Phase II (KMG-II): from individual species to whole genera.</title>
        <authorList>
            <person name="Goeker M."/>
        </authorList>
    </citation>
    <scope>NUCLEOTIDE SEQUENCE [LARGE SCALE GENOMIC DNA]</scope>
    <source>
        <strain evidence="5 6">DSM 45037</strain>
    </source>
</reference>
<feature type="region of interest" description="Disordered" evidence="3">
    <location>
        <begin position="1"/>
        <end position="20"/>
    </location>
</feature>
<protein>
    <submittedName>
        <fullName evidence="5">Transcriptional regulator, TetR family</fullName>
    </submittedName>
</protein>
<evidence type="ECO:0000256" key="1">
    <source>
        <dbReference type="ARBA" id="ARBA00023125"/>
    </source>
</evidence>
<dbReference type="EMBL" id="JAMTCG010000002">
    <property type="protein sequence ID" value="MCP2160063.1"/>
    <property type="molecule type" value="Genomic_DNA"/>
</dbReference>
<dbReference type="InterPro" id="IPR050109">
    <property type="entry name" value="HTH-type_TetR-like_transc_reg"/>
</dbReference>
<feature type="DNA-binding region" description="H-T-H motif" evidence="2">
    <location>
        <begin position="41"/>
        <end position="60"/>
    </location>
</feature>
<sequence>MFTPDSSPSPRGGRPRDETVDDKVLPVVRELLLEVGWNDLSVRAVAARSGVARATINRRWETKAALVLHAVLNDRIRLEDIGTDQPGGWIEDLIGQSREIFSHPEVRTALPGLLSTFEQDPDLRTQLWTGLAGPAAARYATGGAPERRDQAEVDALAMIIIAAGTALFTSVLAPDITTDPIRERIDELLHVAAREVTDAADTAPAAVD</sequence>
<dbReference type="PANTHER" id="PTHR30055">
    <property type="entry name" value="HTH-TYPE TRANSCRIPTIONAL REGULATOR RUTR"/>
    <property type="match status" value="1"/>
</dbReference>
<dbReference type="Gene3D" id="1.10.357.10">
    <property type="entry name" value="Tetracycline Repressor, domain 2"/>
    <property type="match status" value="1"/>
</dbReference>
<dbReference type="PANTHER" id="PTHR30055:SF230">
    <property type="entry name" value="TRANSCRIPTIONAL REGULATORY PROTEIN (PROBABLY TETR-FAMILY)-RELATED"/>
    <property type="match status" value="1"/>
</dbReference>
<proteinExistence type="predicted"/>
<dbReference type="RefSeq" id="WP_253653644.1">
    <property type="nucleotide sequence ID" value="NZ_BAAAOE010000001.1"/>
</dbReference>
<dbReference type="Proteomes" id="UP001205740">
    <property type="component" value="Unassembled WGS sequence"/>
</dbReference>
<feature type="domain" description="HTH tetR-type" evidence="4">
    <location>
        <begin position="18"/>
        <end position="78"/>
    </location>
</feature>
<dbReference type="SUPFAM" id="SSF46689">
    <property type="entry name" value="Homeodomain-like"/>
    <property type="match status" value="1"/>
</dbReference>
<evidence type="ECO:0000313" key="5">
    <source>
        <dbReference type="EMBL" id="MCP2160063.1"/>
    </source>
</evidence>
<organism evidence="5 6">
    <name type="scientific">Williamsia serinedens</name>
    <dbReference type="NCBI Taxonomy" id="391736"/>
    <lineage>
        <taxon>Bacteria</taxon>
        <taxon>Bacillati</taxon>
        <taxon>Actinomycetota</taxon>
        <taxon>Actinomycetes</taxon>
        <taxon>Mycobacteriales</taxon>
        <taxon>Nocardiaceae</taxon>
        <taxon>Williamsia</taxon>
    </lineage>
</organism>
<keyword evidence="6" id="KW-1185">Reference proteome</keyword>
<feature type="compositionally biased region" description="Low complexity" evidence="3">
    <location>
        <begin position="1"/>
        <end position="12"/>
    </location>
</feature>